<dbReference type="Pfam" id="PF11193">
    <property type="entry name" value="DUF2812"/>
    <property type="match status" value="1"/>
</dbReference>
<reference evidence="2 3" key="1">
    <citation type="journal article" date="2017" name="Front. Microbiol.">
        <title>New Insights into the Diversity of the Genus Faecalibacterium.</title>
        <authorList>
            <person name="Benevides L."/>
            <person name="Burman S."/>
            <person name="Martin R."/>
            <person name="Robert V."/>
            <person name="Thomas M."/>
            <person name="Miquel S."/>
            <person name="Chain F."/>
            <person name="Sokol H."/>
            <person name="Bermudez-Humaran L.G."/>
            <person name="Morrison M."/>
            <person name="Langella P."/>
            <person name="Azevedo V.A."/>
            <person name="Chatel J.M."/>
            <person name="Soares S."/>
        </authorList>
    </citation>
    <scope>NUCLEOTIDE SEQUENCE [LARGE SCALE GENOMIC DNA]</scope>
    <source>
        <strain evidence="2 3">AHMP21</strain>
    </source>
</reference>
<dbReference type="AlphaFoldDB" id="A0A2A7B4Z5"/>
<gene>
    <name evidence="2" type="ORF">CHR60_06875</name>
</gene>
<accession>A0A2A7B4Z5</accession>
<dbReference type="InterPro" id="IPR021359">
    <property type="entry name" value="DUF2812"/>
</dbReference>
<dbReference type="EMBL" id="NOUV01000014">
    <property type="protein sequence ID" value="PDX86467.1"/>
    <property type="molecule type" value="Genomic_DNA"/>
</dbReference>
<evidence type="ECO:0000256" key="1">
    <source>
        <dbReference type="SAM" id="Phobius"/>
    </source>
</evidence>
<feature type="transmembrane region" description="Helical" evidence="1">
    <location>
        <begin position="113"/>
        <end position="133"/>
    </location>
</feature>
<sequence length="170" mass="19669">MSETKTLHKWFWVWEFEKEERWLNEMAQEGWALTCGGFCTYTFEKCEPGEYIIRVETLDNSSDFENFMEELGAESVGRCFRWGYFRRKSELGEFNMFSDIDSRIAHLDKIGKMLFLLCMANIVIGLANCTGATSSRLGWLNLLCAALLAYGLGRIHGMRDGLKHDRALHE</sequence>
<dbReference type="Proteomes" id="UP000220904">
    <property type="component" value="Unassembled WGS sequence"/>
</dbReference>
<keyword evidence="1" id="KW-1133">Transmembrane helix</keyword>
<comment type="caution">
    <text evidence="2">The sequence shown here is derived from an EMBL/GenBank/DDBJ whole genome shotgun (WGS) entry which is preliminary data.</text>
</comment>
<dbReference type="RefSeq" id="WP_097792340.1">
    <property type="nucleotide sequence ID" value="NZ_NOUV01000014.1"/>
</dbReference>
<feature type="transmembrane region" description="Helical" evidence="1">
    <location>
        <begin position="139"/>
        <end position="157"/>
    </location>
</feature>
<proteinExistence type="predicted"/>
<name>A0A2A7B4Z5_9FIRM</name>
<protein>
    <recommendedName>
        <fullName evidence="4">DUF2812 domain-containing protein</fullName>
    </recommendedName>
</protein>
<evidence type="ECO:0008006" key="4">
    <source>
        <dbReference type="Google" id="ProtNLM"/>
    </source>
</evidence>
<keyword evidence="1" id="KW-0472">Membrane</keyword>
<keyword evidence="1" id="KW-0812">Transmembrane</keyword>
<organism evidence="2 3">
    <name type="scientific">Faecalibacterium prausnitzii</name>
    <dbReference type="NCBI Taxonomy" id="853"/>
    <lineage>
        <taxon>Bacteria</taxon>
        <taxon>Bacillati</taxon>
        <taxon>Bacillota</taxon>
        <taxon>Clostridia</taxon>
        <taxon>Eubacteriales</taxon>
        <taxon>Oscillospiraceae</taxon>
        <taxon>Faecalibacterium</taxon>
    </lineage>
</organism>
<evidence type="ECO:0000313" key="2">
    <source>
        <dbReference type="EMBL" id="PDX86467.1"/>
    </source>
</evidence>
<dbReference type="OrthoDB" id="8757095at2"/>
<evidence type="ECO:0000313" key="3">
    <source>
        <dbReference type="Proteomes" id="UP000220904"/>
    </source>
</evidence>